<protein>
    <recommendedName>
        <fullName evidence="2">Reverse transcriptase</fullName>
    </recommendedName>
</protein>
<evidence type="ECO:0000313" key="1">
    <source>
        <dbReference type="EMBL" id="KAL0408398.1"/>
    </source>
</evidence>
<reference evidence="1" key="1">
    <citation type="submission" date="2020-06" db="EMBL/GenBank/DDBJ databases">
        <authorList>
            <person name="Li T."/>
            <person name="Hu X."/>
            <person name="Zhang T."/>
            <person name="Song X."/>
            <person name="Zhang H."/>
            <person name="Dai N."/>
            <person name="Sheng W."/>
            <person name="Hou X."/>
            <person name="Wei L."/>
        </authorList>
    </citation>
    <scope>NUCLEOTIDE SEQUENCE</scope>
    <source>
        <strain evidence="1">G02</strain>
        <tissue evidence="1">Leaf</tissue>
    </source>
</reference>
<proteinExistence type="predicted"/>
<organism evidence="1">
    <name type="scientific">Sesamum radiatum</name>
    <name type="common">Black benniseed</name>
    <dbReference type="NCBI Taxonomy" id="300843"/>
    <lineage>
        <taxon>Eukaryota</taxon>
        <taxon>Viridiplantae</taxon>
        <taxon>Streptophyta</taxon>
        <taxon>Embryophyta</taxon>
        <taxon>Tracheophyta</taxon>
        <taxon>Spermatophyta</taxon>
        <taxon>Magnoliopsida</taxon>
        <taxon>eudicotyledons</taxon>
        <taxon>Gunneridae</taxon>
        <taxon>Pentapetalae</taxon>
        <taxon>asterids</taxon>
        <taxon>lamiids</taxon>
        <taxon>Lamiales</taxon>
        <taxon>Pedaliaceae</taxon>
        <taxon>Sesamum</taxon>
    </lineage>
</organism>
<gene>
    <name evidence="1" type="ORF">Sradi_1774200</name>
</gene>
<comment type="caution">
    <text evidence="1">The sequence shown here is derived from an EMBL/GenBank/DDBJ whole genome shotgun (WGS) entry which is preliminary data.</text>
</comment>
<name>A0AAW2TV45_SESRA</name>
<dbReference type="PANTHER" id="PTHR33116">
    <property type="entry name" value="REVERSE TRANSCRIPTASE ZINC-BINDING DOMAIN-CONTAINING PROTEIN-RELATED-RELATED"/>
    <property type="match status" value="1"/>
</dbReference>
<accession>A0AAW2TV45</accession>
<sequence>MPVSPDEIKQAIFDIDESKALGPDGYSSGFFKAAWPVVGREVTQAILEFFSTGRLLKQVNATLISLIPKVSTPTVVGEFRPISCCNVLYKVITKGRTGTTAGGPYVPIPIRTCHGSSLTYCTAAHRPRRRILIPLEMWSNAVIPTGEGHLPLRYLGLPLLASRLTIADCQSILRKIDDRIKGWDGIMLSFASRTQLIKSVLSALQIYWAMAFILPKHVIKEIEKRLCKFLWKGTTDVGYAKVSWQQVCRPVCEGDLAFVTSMPLIRGL</sequence>
<dbReference type="PANTHER" id="PTHR33116:SF76">
    <property type="entry name" value="DUF4283 DOMAIN-CONTAINING PROTEIN"/>
    <property type="match status" value="1"/>
</dbReference>
<dbReference type="EMBL" id="JACGWJ010000007">
    <property type="protein sequence ID" value="KAL0408398.1"/>
    <property type="molecule type" value="Genomic_DNA"/>
</dbReference>
<reference evidence="1" key="2">
    <citation type="journal article" date="2024" name="Plant">
        <title>Genomic evolution and insights into agronomic trait innovations of Sesamum species.</title>
        <authorList>
            <person name="Miao H."/>
            <person name="Wang L."/>
            <person name="Qu L."/>
            <person name="Liu H."/>
            <person name="Sun Y."/>
            <person name="Le M."/>
            <person name="Wang Q."/>
            <person name="Wei S."/>
            <person name="Zheng Y."/>
            <person name="Lin W."/>
            <person name="Duan Y."/>
            <person name="Cao H."/>
            <person name="Xiong S."/>
            <person name="Wang X."/>
            <person name="Wei L."/>
            <person name="Li C."/>
            <person name="Ma Q."/>
            <person name="Ju M."/>
            <person name="Zhao R."/>
            <person name="Li G."/>
            <person name="Mu C."/>
            <person name="Tian Q."/>
            <person name="Mei H."/>
            <person name="Zhang T."/>
            <person name="Gao T."/>
            <person name="Zhang H."/>
        </authorList>
    </citation>
    <scope>NUCLEOTIDE SEQUENCE</scope>
    <source>
        <strain evidence="1">G02</strain>
    </source>
</reference>
<evidence type="ECO:0008006" key="2">
    <source>
        <dbReference type="Google" id="ProtNLM"/>
    </source>
</evidence>
<dbReference type="AlphaFoldDB" id="A0AAW2TV45"/>